<comment type="caution">
    <text evidence="4">The sequence shown here is derived from an EMBL/GenBank/DDBJ whole genome shotgun (WGS) entry which is preliminary data.</text>
</comment>
<feature type="region of interest" description="Disordered" evidence="1">
    <location>
        <begin position="229"/>
        <end position="359"/>
    </location>
</feature>
<keyword evidence="5" id="KW-1185">Reference proteome</keyword>
<dbReference type="Pfam" id="PF13229">
    <property type="entry name" value="Beta_helix"/>
    <property type="match status" value="1"/>
</dbReference>
<dbReference type="InterPro" id="IPR041498">
    <property type="entry name" value="Big_6"/>
</dbReference>
<feature type="domain" description="Bacterial Ig" evidence="3">
    <location>
        <begin position="357"/>
        <end position="432"/>
    </location>
</feature>
<dbReference type="InterPro" id="IPR039448">
    <property type="entry name" value="Beta_helix"/>
</dbReference>
<sequence>MAGVSVDTTNHVVTVSGNNVTLDGYDFSGGGGWQVSVEAANTKILDSNFVVGSNNYTPIVGTEQASNLSVSNCTIDGAGHDAGVSGTLFLYSGTNFSIDHSWLKNAGGDTIQQTGGSGSIVIEHNLIQDGGLSPTSHGDLTQFEGGPFTLAMNYNTTVENNGETQGLYTEFISQGQITHNTMLGNQSYFTSIDTQSLTGTLTVQDNYYDPSKAYGFAYEGGSSPLAVLDHNVDMTSGTPATTATGTPTGTVTGTPTDTTTSTPTDTVTATPTDPSTATPTDKTAGTPTDTSTSSTADATTGTPTDPSTATPSDTTAGTPTHTSTGTPTDTTTGTPTDTVTGSPTDSSDGSTGTATDAPNAPVLVSDSIVHHHAIVSGTADPGTTVQLYEGTTLLGSGTTDGDGNWSVRTSALKAGSHTFTATATDEAGNTSALSDPLDPTVGSHSGSHAQHASTITEPSSSQVNPSGGAQTAGSDGHSGTGSGDTFVFHSNFGHQAGASTAAAAGPDQLQAHNSVFDSFASTLSHAAQSGHDPVSPTGIDTLALKTMKVDASHSHDFHFA</sequence>
<dbReference type="Pfam" id="PF17936">
    <property type="entry name" value="Big_6"/>
    <property type="match status" value="1"/>
</dbReference>
<dbReference type="EMBL" id="LJYG01000062">
    <property type="protein sequence ID" value="KRQ12598.1"/>
    <property type="molecule type" value="Genomic_DNA"/>
</dbReference>
<dbReference type="SUPFAM" id="SSF51126">
    <property type="entry name" value="Pectin lyase-like"/>
    <property type="match status" value="1"/>
</dbReference>
<dbReference type="AlphaFoldDB" id="A0A0R3DS85"/>
<dbReference type="InterPro" id="IPR012334">
    <property type="entry name" value="Pectin_lyas_fold"/>
</dbReference>
<dbReference type="Gene3D" id="2.160.20.10">
    <property type="entry name" value="Single-stranded right-handed beta-helix, Pectin lyase-like"/>
    <property type="match status" value="1"/>
</dbReference>
<proteinExistence type="predicted"/>
<accession>A0A0R3DS85</accession>
<name>A0A0R3DS85_9BRAD</name>
<evidence type="ECO:0008006" key="6">
    <source>
        <dbReference type="Google" id="ProtNLM"/>
    </source>
</evidence>
<feature type="domain" description="Right handed beta helix" evidence="2">
    <location>
        <begin position="88"/>
        <end position="223"/>
    </location>
</feature>
<evidence type="ECO:0000313" key="4">
    <source>
        <dbReference type="EMBL" id="KRQ12598.1"/>
    </source>
</evidence>
<evidence type="ECO:0000256" key="1">
    <source>
        <dbReference type="SAM" id="MobiDB-lite"/>
    </source>
</evidence>
<dbReference type="STRING" id="989370.AOQ71_15720"/>
<evidence type="ECO:0000259" key="2">
    <source>
        <dbReference type="Pfam" id="PF13229"/>
    </source>
</evidence>
<dbReference type="InterPro" id="IPR011050">
    <property type="entry name" value="Pectin_lyase_fold/virulence"/>
</dbReference>
<organism evidence="4 5">
    <name type="scientific">Bradyrhizobium manausense</name>
    <dbReference type="NCBI Taxonomy" id="989370"/>
    <lineage>
        <taxon>Bacteria</taxon>
        <taxon>Pseudomonadati</taxon>
        <taxon>Pseudomonadota</taxon>
        <taxon>Alphaproteobacteria</taxon>
        <taxon>Hyphomicrobiales</taxon>
        <taxon>Nitrobacteraceae</taxon>
        <taxon>Bradyrhizobium</taxon>
    </lineage>
</organism>
<feature type="compositionally biased region" description="Polar residues" evidence="1">
    <location>
        <begin position="454"/>
        <end position="472"/>
    </location>
</feature>
<dbReference type="InterPro" id="IPR013783">
    <property type="entry name" value="Ig-like_fold"/>
</dbReference>
<evidence type="ECO:0000313" key="5">
    <source>
        <dbReference type="Proteomes" id="UP000051936"/>
    </source>
</evidence>
<evidence type="ECO:0000259" key="3">
    <source>
        <dbReference type="Pfam" id="PF17936"/>
    </source>
</evidence>
<dbReference type="Gene3D" id="2.60.40.10">
    <property type="entry name" value="Immunoglobulins"/>
    <property type="match status" value="1"/>
</dbReference>
<dbReference type="Proteomes" id="UP000051936">
    <property type="component" value="Unassembled WGS sequence"/>
</dbReference>
<feature type="compositionally biased region" description="Low complexity" evidence="1">
    <location>
        <begin position="442"/>
        <end position="453"/>
    </location>
</feature>
<feature type="compositionally biased region" description="Low complexity" evidence="1">
    <location>
        <begin position="235"/>
        <end position="357"/>
    </location>
</feature>
<feature type="compositionally biased region" description="Polar residues" evidence="1">
    <location>
        <begin position="422"/>
        <end position="433"/>
    </location>
</feature>
<gene>
    <name evidence="4" type="ORF">AOQ71_15720</name>
</gene>
<reference evidence="4 5" key="1">
    <citation type="submission" date="2015-09" db="EMBL/GenBank/DDBJ databases">
        <title>Draft Genome Sequence of Bradyrhizobium manausense Strain BR 3351T, a Novel Symbiotic Nitrogen-Fixing Alphaproteobacterium Isolated from Brazilian Amazon Rain Forest.</title>
        <authorList>
            <person name="De Araujo J.L."/>
            <person name="Zilli J.E."/>
        </authorList>
    </citation>
    <scope>NUCLEOTIDE SEQUENCE [LARGE SCALE GENOMIC DNA]</scope>
    <source>
        <strain evidence="4 5">BR3351</strain>
    </source>
</reference>
<protein>
    <recommendedName>
        <fullName evidence="6">Bacterial Ig-like domain-containing protein</fullName>
    </recommendedName>
</protein>
<feature type="region of interest" description="Disordered" evidence="1">
    <location>
        <begin position="422"/>
        <end position="488"/>
    </location>
</feature>